<evidence type="ECO:0000313" key="2">
    <source>
        <dbReference type="EMBL" id="PIR84032.1"/>
    </source>
</evidence>
<name>A0A2H0UCB3_9BACT</name>
<sequence>MGSRKGFTKLSILGVFAIILFGGVLIATHEPGNPPFRLSQENAERDVALDNERTTVVARIETTEETRPITHAEPVSAVSEPPSKKEVPQYAPQSGCTSNVNPRFTHSFSDLSTIDALNPIGGIGGGSPGRSYIGVKEGMEAPVYAPLDAILQTIIYVDRGAGYGEYGLLFRVSCEVTILFDHIDRLSDKLKPYAPATPAASSKTQDGKELNLQIKAGELLGYSNGTELARTFDFLVINYAKKNAYINPKRWEWDQALYGTCPYDYFTPDLKAQYYAKLGKPSDTGFIKADSCGNPSHDVAGTASGGWFKGDSTDSRGEYLAIAHEYNDARISYRKDGMAFPSVQDVQQGNPYLNITDFSPQQFPEDITPGESVCYEGNGMWGYIRLDSEMQLSLAKGSGACPSAFPDSQADTWIR</sequence>
<dbReference type="AlphaFoldDB" id="A0A2H0UCB3"/>
<gene>
    <name evidence="2" type="ORF">COU18_01335</name>
</gene>
<dbReference type="Proteomes" id="UP000231192">
    <property type="component" value="Unassembled WGS sequence"/>
</dbReference>
<reference evidence="3" key="1">
    <citation type="submission" date="2017-09" db="EMBL/GenBank/DDBJ databases">
        <title>Depth-based differentiation of microbial function through sediment-hosted aquifers and enrichment of novel symbionts in the deep terrestrial subsurface.</title>
        <authorList>
            <person name="Probst A.J."/>
            <person name="Ladd B."/>
            <person name="Jarett J.K."/>
            <person name="Geller-Mcgrath D.E."/>
            <person name="Sieber C.M.K."/>
            <person name="Emerson J.B."/>
            <person name="Anantharaman K."/>
            <person name="Thomas B.C."/>
            <person name="Malmstrom R."/>
            <person name="Stieglmeier M."/>
            <person name="Klingl A."/>
            <person name="Woyke T."/>
            <person name="Ryan C.M."/>
            <person name="Banfield J.F."/>
        </authorList>
    </citation>
    <scope>NUCLEOTIDE SEQUENCE [LARGE SCALE GENOMIC DNA]</scope>
</reference>
<proteinExistence type="predicted"/>
<protein>
    <submittedName>
        <fullName evidence="2">Uncharacterized protein</fullName>
    </submittedName>
</protein>
<comment type="caution">
    <text evidence="2">The sequence shown here is derived from an EMBL/GenBank/DDBJ whole genome shotgun (WGS) entry which is preliminary data.</text>
</comment>
<feature type="region of interest" description="Disordered" evidence="1">
    <location>
        <begin position="65"/>
        <end position="97"/>
    </location>
</feature>
<evidence type="ECO:0000313" key="3">
    <source>
        <dbReference type="Proteomes" id="UP000231192"/>
    </source>
</evidence>
<organism evidence="2 3">
    <name type="scientific">Candidatus Kaiserbacteria bacterium CG10_big_fil_rev_8_21_14_0_10_51_14</name>
    <dbReference type="NCBI Taxonomy" id="1974610"/>
    <lineage>
        <taxon>Bacteria</taxon>
        <taxon>Candidatus Kaiseribacteriota</taxon>
    </lineage>
</organism>
<dbReference type="EMBL" id="PFBK01000003">
    <property type="protein sequence ID" value="PIR84032.1"/>
    <property type="molecule type" value="Genomic_DNA"/>
</dbReference>
<evidence type="ECO:0000256" key="1">
    <source>
        <dbReference type="SAM" id="MobiDB-lite"/>
    </source>
</evidence>
<accession>A0A2H0UCB3</accession>